<feature type="region of interest" description="Disordered" evidence="1">
    <location>
        <begin position="67"/>
        <end position="97"/>
    </location>
</feature>
<sequence length="97" mass="11327">MKKLLEKITLYNKNLIIFLFEHNYQGADEWLFKPKVIEGPLDTVTYTLDGVPLFEGHRRAWRVTKEGATAEATVTSEEIEEEEENQDPGREIPHRVR</sequence>
<evidence type="ECO:0000256" key="1">
    <source>
        <dbReference type="SAM" id="MobiDB-lite"/>
    </source>
</evidence>
<protein>
    <submittedName>
        <fullName evidence="2">Uncharacterized protein</fullName>
    </submittedName>
</protein>
<dbReference type="EMBL" id="CAJNYV010004341">
    <property type="protein sequence ID" value="CAF3667019.1"/>
    <property type="molecule type" value="Genomic_DNA"/>
</dbReference>
<organism evidence="2 3">
    <name type="scientific">Rotaria socialis</name>
    <dbReference type="NCBI Taxonomy" id="392032"/>
    <lineage>
        <taxon>Eukaryota</taxon>
        <taxon>Metazoa</taxon>
        <taxon>Spiralia</taxon>
        <taxon>Gnathifera</taxon>
        <taxon>Rotifera</taxon>
        <taxon>Eurotatoria</taxon>
        <taxon>Bdelloidea</taxon>
        <taxon>Philodinida</taxon>
        <taxon>Philodinidae</taxon>
        <taxon>Rotaria</taxon>
    </lineage>
</organism>
<comment type="caution">
    <text evidence="2">The sequence shown here is derived from an EMBL/GenBank/DDBJ whole genome shotgun (WGS) entry which is preliminary data.</text>
</comment>
<evidence type="ECO:0000313" key="2">
    <source>
        <dbReference type="EMBL" id="CAF3667019.1"/>
    </source>
</evidence>
<proteinExistence type="predicted"/>
<feature type="compositionally biased region" description="Acidic residues" evidence="1">
    <location>
        <begin position="77"/>
        <end position="86"/>
    </location>
</feature>
<accession>A0A818S5P8</accession>
<evidence type="ECO:0000313" key="3">
    <source>
        <dbReference type="Proteomes" id="UP000663865"/>
    </source>
</evidence>
<feature type="compositionally biased region" description="Low complexity" evidence="1">
    <location>
        <begin position="67"/>
        <end position="76"/>
    </location>
</feature>
<reference evidence="2" key="1">
    <citation type="submission" date="2021-02" db="EMBL/GenBank/DDBJ databases">
        <authorList>
            <person name="Nowell W R."/>
        </authorList>
    </citation>
    <scope>NUCLEOTIDE SEQUENCE</scope>
</reference>
<feature type="compositionally biased region" description="Basic and acidic residues" evidence="1">
    <location>
        <begin position="87"/>
        <end position="97"/>
    </location>
</feature>
<dbReference type="AlphaFoldDB" id="A0A818S5P8"/>
<gene>
    <name evidence="2" type="ORF">KIK155_LOCUS24413</name>
</gene>
<name>A0A818S5P8_9BILA</name>
<dbReference type="Proteomes" id="UP000663865">
    <property type="component" value="Unassembled WGS sequence"/>
</dbReference>